<proteinExistence type="inferred from homology"/>
<feature type="transmembrane region" description="Helical" evidence="8">
    <location>
        <begin position="220"/>
        <end position="237"/>
    </location>
</feature>
<dbReference type="PANTHER" id="PTHR30003:SF2">
    <property type="entry name" value="L-LACTATE PERMEASE"/>
    <property type="match status" value="1"/>
</dbReference>
<evidence type="ECO:0000256" key="8">
    <source>
        <dbReference type="RuleBase" id="RU365092"/>
    </source>
</evidence>
<reference evidence="9 10" key="1">
    <citation type="journal article" date="2024" name="Front. Microbiol.">
        <title>Pangenomic and biochemical analyses of Helcococcus ovis reveal widespread tetracycline resistance and a novel bacterial species, Helcococcus bovis.</title>
        <authorList>
            <person name="Cunha F."/>
            <person name="Zhai Y."/>
            <person name="Casaro S."/>
            <person name="Jones K.L."/>
            <person name="Hernandez M."/>
            <person name="Bisinotto R.S."/>
            <person name="Kariyawasam S."/>
            <person name="Brown M.B."/>
            <person name="Phillips A."/>
            <person name="Jeong K.C."/>
            <person name="Galvao K.N."/>
        </authorList>
    </citation>
    <scope>NUCLEOTIDE SEQUENCE [LARGE SCALE GENOMIC DNA]</scope>
    <source>
        <strain evidence="9 10">KG197</strain>
    </source>
</reference>
<comment type="subcellular location">
    <subcellularLocation>
        <location evidence="1 8">Cell membrane</location>
        <topology evidence="1 8">Multi-pass membrane protein</topology>
    </subcellularLocation>
</comment>
<organism evidence="9 10">
    <name type="scientific">Helcococcus bovis</name>
    <dbReference type="NCBI Taxonomy" id="3153252"/>
    <lineage>
        <taxon>Bacteria</taxon>
        <taxon>Bacillati</taxon>
        <taxon>Bacillota</taxon>
        <taxon>Tissierellia</taxon>
        <taxon>Tissierellales</taxon>
        <taxon>Peptoniphilaceae</taxon>
        <taxon>Helcococcus</taxon>
    </lineage>
</organism>
<keyword evidence="3 8" id="KW-0813">Transport</keyword>
<evidence type="ECO:0000256" key="5">
    <source>
        <dbReference type="ARBA" id="ARBA00022692"/>
    </source>
</evidence>
<protein>
    <recommendedName>
        <fullName evidence="8">L-lactate permease</fullName>
    </recommendedName>
</protein>
<sequence length="536" mass="57816">MNIPVNFTNWFVALLPVIILIILLVFLNMKASKAAVIGLIIATLTGFFIYKGSKELIAYEIIKGAWSSITILLIIVTAILLYQVGVAANAFNVIKNKISHFIPNELLAIISIGWVFVSFLQGITGFGVPVAVGAPLLIGLGVKPVYAVFIALIGQSWGNTFGTLAAAWDALALTTNMQPGSPEYQFTAFWAGVMLLFWIIIIGLVTSWTYGKMEGVKKGLPAITVISLIMGGGQLLFTRINTTLATFIPSAVALFSVILLSKLKTYNTPWKISDSLIMDRNQEVEESSIKIDMSLLQAFIPYIVLSLLTLGLLVIKPLNDVLSKVQIGFAFPETVTEYGFVNPSIEKYAPITPFTHASFFLLVSSLVGLWYYISKGWIKTQQIVTIVKNSFKMALPSSISVLSLIIMSKVMGGTGQIQVMAMGIVSVLGTKYLILSPFVGFLGTFITGSNMSSNILFGQFQLTTANLLSTNSSFLLAAQTSGASVGASLSPSNIVLGTTTANIAGEEGNVMKKIMPISLPVILLFGIFVLVRSLIF</sequence>
<feature type="transmembrane region" description="Helical" evidence="8">
    <location>
        <begin position="243"/>
        <end position="261"/>
    </location>
</feature>
<evidence type="ECO:0000256" key="3">
    <source>
        <dbReference type="ARBA" id="ARBA00022448"/>
    </source>
</evidence>
<dbReference type="RefSeq" id="WP_408126245.1">
    <property type="nucleotide sequence ID" value="NZ_JBFNFH010000002.1"/>
</dbReference>
<comment type="function">
    <text evidence="8">Uptake of L-lactate across the membrane. Can also transport D-lactate and glycolate.</text>
</comment>
<feature type="transmembrane region" description="Helical" evidence="8">
    <location>
        <begin position="188"/>
        <end position="208"/>
    </location>
</feature>
<feature type="transmembrane region" description="Helical" evidence="8">
    <location>
        <begin position="7"/>
        <end position="27"/>
    </location>
</feature>
<keyword evidence="6 8" id="KW-1133">Transmembrane helix</keyword>
<feature type="transmembrane region" description="Helical" evidence="8">
    <location>
        <begin position="145"/>
        <end position="168"/>
    </location>
</feature>
<evidence type="ECO:0000313" key="9">
    <source>
        <dbReference type="EMBL" id="MFM1524399.1"/>
    </source>
</evidence>
<feature type="transmembrane region" description="Helical" evidence="8">
    <location>
        <begin position="71"/>
        <end position="94"/>
    </location>
</feature>
<accession>A0ABW9F552</accession>
<evidence type="ECO:0000256" key="1">
    <source>
        <dbReference type="ARBA" id="ARBA00004651"/>
    </source>
</evidence>
<keyword evidence="4 8" id="KW-1003">Cell membrane</keyword>
<feature type="transmembrane region" description="Helical" evidence="8">
    <location>
        <begin position="33"/>
        <end position="50"/>
    </location>
</feature>
<feature type="transmembrane region" description="Helical" evidence="8">
    <location>
        <begin position="106"/>
        <end position="138"/>
    </location>
</feature>
<dbReference type="EMBL" id="JBFNFH010000002">
    <property type="protein sequence ID" value="MFM1524399.1"/>
    <property type="molecule type" value="Genomic_DNA"/>
</dbReference>
<dbReference type="InterPro" id="IPR003804">
    <property type="entry name" value="Lactate_perm"/>
</dbReference>
<comment type="caution">
    <text evidence="9">The sequence shown here is derived from an EMBL/GenBank/DDBJ whole genome shotgun (WGS) entry which is preliminary data.</text>
</comment>
<gene>
    <name evidence="9" type="ORF">ABGF40_01780</name>
</gene>
<dbReference type="Pfam" id="PF02652">
    <property type="entry name" value="Lactate_perm"/>
    <property type="match status" value="1"/>
</dbReference>
<dbReference type="PANTHER" id="PTHR30003">
    <property type="entry name" value="L-LACTATE PERMEASE"/>
    <property type="match status" value="1"/>
</dbReference>
<feature type="transmembrane region" description="Helical" evidence="8">
    <location>
        <begin position="517"/>
        <end position="535"/>
    </location>
</feature>
<evidence type="ECO:0000313" key="10">
    <source>
        <dbReference type="Proteomes" id="UP001629536"/>
    </source>
</evidence>
<dbReference type="Proteomes" id="UP001629536">
    <property type="component" value="Unassembled WGS sequence"/>
</dbReference>
<feature type="transmembrane region" description="Helical" evidence="8">
    <location>
        <begin position="295"/>
        <end position="315"/>
    </location>
</feature>
<evidence type="ECO:0000256" key="7">
    <source>
        <dbReference type="ARBA" id="ARBA00023136"/>
    </source>
</evidence>
<evidence type="ECO:0000256" key="2">
    <source>
        <dbReference type="ARBA" id="ARBA00010100"/>
    </source>
</evidence>
<feature type="transmembrane region" description="Helical" evidence="8">
    <location>
        <begin position="354"/>
        <end position="373"/>
    </location>
</feature>
<evidence type="ECO:0000256" key="4">
    <source>
        <dbReference type="ARBA" id="ARBA00022475"/>
    </source>
</evidence>
<comment type="similarity">
    <text evidence="2 8">Belongs to the lactate permease family.</text>
</comment>
<name>A0ABW9F552_9FIRM</name>
<keyword evidence="5 8" id="KW-0812">Transmembrane</keyword>
<feature type="transmembrane region" description="Helical" evidence="8">
    <location>
        <begin position="417"/>
        <end position="446"/>
    </location>
</feature>
<keyword evidence="10" id="KW-1185">Reference proteome</keyword>
<evidence type="ECO:0000256" key="6">
    <source>
        <dbReference type="ARBA" id="ARBA00022989"/>
    </source>
</evidence>
<keyword evidence="7 8" id="KW-0472">Membrane</keyword>